<dbReference type="SUPFAM" id="SSF53335">
    <property type="entry name" value="S-adenosyl-L-methionine-dependent methyltransferases"/>
    <property type="match status" value="1"/>
</dbReference>
<dbReference type="Gene3D" id="3.40.50.150">
    <property type="entry name" value="Vaccinia Virus protein VP39"/>
    <property type="match status" value="1"/>
</dbReference>
<dbReference type="CDD" id="cd02440">
    <property type="entry name" value="AdoMet_MTases"/>
    <property type="match status" value="1"/>
</dbReference>
<evidence type="ECO:0000256" key="4">
    <source>
        <dbReference type="ARBA" id="ARBA00022603"/>
    </source>
</evidence>
<accession>A0ABR3KBU6</accession>
<sequence length="707" mass="81331">MFNRRYIKNAYKQFCLSSSLLEQNCSPEFCVDSFTNVKQSILALVGRKLHRSPDSPLYILKRRIFDYFNLNYKTSTGRSLYATFDNFDPIVSKWQNFDSLLVPSDHICRSPSDTYYLNSHQLLRTHTSAHQNELIASGLRHFLIVGDVYRRDQVDRNHYPCFHQLEGVHLFADYQLFQPDIVDHCDLFEKGIRNYEKQETHTLECVTLVSKHLKQCLESMVTYLLSAEGKKVQMRWVKAYFPFTHPSWELEILYRDNWIEILGCGVIEQKILENAGTGDLVGWAFGIGLERLAMQLFEIPDIRIFWSKDSGILSQFSVADYNANIKFKPISRYPQCSNDISFWLADSNSFSDTDFYDLVRSVGGDVVEQVNRIDEFVHPKTKKKSICYRITYRHMERTLTQEEVNVIHSAIAENAHKELGVIRCQRDWAACQDNLDVFQYLNKEIAYRLTDRIYDVKRMFTVAVDLGCGIGHIAEHLYKEHIGVLLQSDISLEMITGAKVSKEVPTLKYRADEEMLPLKDSSVDLILSASSLHWINDLPGVFRRIYQSLLPDGLFLGAILGGNTLYELRCSLQLAEMERTGGMAAHLSPLIKAEDLMALLQKAGFILITVDVDNIVVNYPDMFALMYEFRGMAESNASWLRAKTLRRDVLYAADSIYREMYGKDDILPATFQVLYIAGWKPGLNNPKTAKRGSANISFKNISTLFDR</sequence>
<feature type="domain" description="FDX-ACB" evidence="17">
    <location>
        <begin position="331"/>
        <end position="423"/>
    </location>
</feature>
<evidence type="ECO:0000256" key="7">
    <source>
        <dbReference type="ARBA" id="ARBA00022840"/>
    </source>
</evidence>
<evidence type="ECO:0000256" key="15">
    <source>
        <dbReference type="ARBA" id="ARBA00042549"/>
    </source>
</evidence>
<reference evidence="18 19" key="1">
    <citation type="submission" date="2024-07" db="EMBL/GenBank/DDBJ databases">
        <title>Enhanced genomic and transcriptomic resources for Trichinella pseudospiralis and T. spiralis underpin the discovery of pronounced molecular differences between stages and species.</title>
        <authorList>
            <person name="Pasi K.K."/>
            <person name="La Rosa G."/>
            <person name="Gomez-Morales M.A."/>
            <person name="Tosini F."/>
            <person name="Sumanam S."/>
            <person name="Young N.D."/>
            <person name="Chang B.C."/>
            <person name="Robin G.B."/>
        </authorList>
    </citation>
    <scope>NUCLEOTIDE SEQUENCE [LARGE SCALE GENOMIC DNA]</scope>
    <source>
        <strain evidence="18">ISS534</strain>
    </source>
</reference>
<dbReference type="PROSITE" id="PS51447">
    <property type="entry name" value="FDX_ACB"/>
    <property type="match status" value="1"/>
</dbReference>
<dbReference type="InterPro" id="IPR045864">
    <property type="entry name" value="aa-tRNA-synth_II/BPL/LPL"/>
</dbReference>
<gene>
    <name evidence="18" type="ORF">TSPI_08312</name>
</gene>
<evidence type="ECO:0000259" key="16">
    <source>
        <dbReference type="PROSITE" id="PS50862"/>
    </source>
</evidence>
<dbReference type="InterPro" id="IPR036690">
    <property type="entry name" value="Fdx_antiC-bd_sf"/>
</dbReference>
<dbReference type="Pfam" id="PF01409">
    <property type="entry name" value="tRNA-synt_2d"/>
    <property type="match status" value="2"/>
</dbReference>
<evidence type="ECO:0000256" key="14">
    <source>
        <dbReference type="ARBA" id="ARBA00041833"/>
    </source>
</evidence>
<dbReference type="Proteomes" id="UP001558632">
    <property type="component" value="Unassembled WGS sequence"/>
</dbReference>
<dbReference type="InterPro" id="IPR006195">
    <property type="entry name" value="aa-tRNA-synth_II"/>
</dbReference>
<keyword evidence="3 18" id="KW-0436">Ligase</keyword>
<evidence type="ECO:0000259" key="17">
    <source>
        <dbReference type="PROSITE" id="PS51447"/>
    </source>
</evidence>
<dbReference type="SUPFAM" id="SSF54991">
    <property type="entry name" value="Anticodon-binding domain of PheRS"/>
    <property type="match status" value="1"/>
</dbReference>
<evidence type="ECO:0000256" key="6">
    <source>
        <dbReference type="ARBA" id="ARBA00022741"/>
    </source>
</evidence>
<evidence type="ECO:0000256" key="8">
    <source>
        <dbReference type="ARBA" id="ARBA00022917"/>
    </source>
</evidence>
<dbReference type="PANTHER" id="PTHR13090">
    <property type="entry name" value="ARGININE-HYDROXYLASE NDUFAF5, MITOCHONDRIAL"/>
    <property type="match status" value="1"/>
</dbReference>
<evidence type="ECO:0000256" key="3">
    <source>
        <dbReference type="ARBA" id="ARBA00022598"/>
    </source>
</evidence>
<evidence type="ECO:0000256" key="2">
    <source>
        <dbReference type="ARBA" id="ARBA00008226"/>
    </source>
</evidence>
<dbReference type="InterPro" id="IPR029063">
    <property type="entry name" value="SAM-dependent_MTases_sf"/>
</dbReference>
<dbReference type="Gene3D" id="3.30.930.10">
    <property type="entry name" value="Bira Bifunctional Protein, Domain 2"/>
    <property type="match status" value="1"/>
</dbReference>
<dbReference type="InterPro" id="IPR050602">
    <property type="entry name" value="Malonyl-ACP_OMT"/>
</dbReference>
<dbReference type="SUPFAM" id="SSF55681">
    <property type="entry name" value="Class II aaRS and biotin synthetases"/>
    <property type="match status" value="1"/>
</dbReference>
<evidence type="ECO:0000313" key="18">
    <source>
        <dbReference type="EMBL" id="KAL1233718.1"/>
    </source>
</evidence>
<keyword evidence="19" id="KW-1185">Reference proteome</keyword>
<dbReference type="NCBIfam" id="TIGR00469">
    <property type="entry name" value="pheS_mito"/>
    <property type="match status" value="1"/>
</dbReference>
<evidence type="ECO:0000256" key="9">
    <source>
        <dbReference type="ARBA" id="ARBA00022946"/>
    </source>
</evidence>
<evidence type="ECO:0000313" key="19">
    <source>
        <dbReference type="Proteomes" id="UP001558632"/>
    </source>
</evidence>
<dbReference type="Gene3D" id="3.30.70.380">
    <property type="entry name" value="Ferrodoxin-fold anticodon-binding domain"/>
    <property type="match status" value="1"/>
</dbReference>
<feature type="domain" description="Aminoacyl-transfer RNA synthetases class-II family profile" evidence="16">
    <location>
        <begin position="146"/>
        <end position="329"/>
    </location>
</feature>
<evidence type="ECO:0000256" key="12">
    <source>
        <dbReference type="ARBA" id="ARBA00031194"/>
    </source>
</evidence>
<keyword evidence="7" id="KW-0067">ATP-binding</keyword>
<evidence type="ECO:0000256" key="11">
    <source>
        <dbReference type="ARBA" id="ARBA00023146"/>
    </source>
</evidence>
<comment type="similarity">
    <text evidence="2">Belongs to the class-II aminoacyl-tRNA synthetase family.</text>
</comment>
<evidence type="ECO:0000256" key="13">
    <source>
        <dbReference type="ARBA" id="ARBA00040937"/>
    </source>
</evidence>
<dbReference type="Pfam" id="PF03147">
    <property type="entry name" value="FDX-ACB"/>
    <property type="match status" value="1"/>
</dbReference>
<comment type="caution">
    <text evidence="18">The sequence shown here is derived from an EMBL/GenBank/DDBJ whole genome shotgun (WGS) entry which is preliminary data.</text>
</comment>
<keyword evidence="6" id="KW-0547">Nucleotide-binding</keyword>
<name>A0ABR3KBU6_TRISP</name>
<evidence type="ECO:0000256" key="5">
    <source>
        <dbReference type="ARBA" id="ARBA00022679"/>
    </source>
</evidence>
<keyword evidence="10" id="KW-0496">Mitochondrion</keyword>
<dbReference type="Pfam" id="PF08241">
    <property type="entry name" value="Methyltransf_11"/>
    <property type="match status" value="1"/>
</dbReference>
<dbReference type="InterPro" id="IPR005121">
    <property type="entry name" value="Fdx_antiC-bd"/>
</dbReference>
<dbReference type="PROSITE" id="PS50862">
    <property type="entry name" value="AA_TRNA_LIGASE_II"/>
    <property type="match status" value="1"/>
</dbReference>
<dbReference type="PANTHER" id="PTHR13090:SF1">
    <property type="entry name" value="ARGININE-HYDROXYLASE NDUFAF5, MITOCHONDRIAL"/>
    <property type="match status" value="1"/>
</dbReference>
<keyword evidence="4" id="KW-0489">Methyltransferase</keyword>
<protein>
    <recommendedName>
        <fullName evidence="13">Arginine-hydroxylase NDUFAF5, mitochondrial</fullName>
    </recommendedName>
    <alternativeName>
        <fullName evidence="14">NADH dehydrogenase [ubiquinone] 1 alpha subcomplex assembly factor 5</fullName>
    </alternativeName>
    <alternativeName>
        <fullName evidence="12">Phenylalanyl-tRNA synthetase</fullName>
    </alternativeName>
    <alternativeName>
        <fullName evidence="15">Putative methyltransferase NDUFAF5</fullName>
    </alternativeName>
</protein>
<dbReference type="CDD" id="cd00496">
    <property type="entry name" value="PheRS_alpha_core"/>
    <property type="match status" value="1"/>
</dbReference>
<keyword evidence="11" id="KW-0030">Aminoacyl-tRNA synthetase</keyword>
<dbReference type="InterPro" id="IPR013216">
    <property type="entry name" value="Methyltransf_11"/>
</dbReference>
<keyword evidence="5" id="KW-0808">Transferase</keyword>
<dbReference type="GO" id="GO:0016874">
    <property type="term" value="F:ligase activity"/>
    <property type="evidence" value="ECO:0007669"/>
    <property type="project" value="UniProtKB-KW"/>
</dbReference>
<keyword evidence="9" id="KW-0809">Transit peptide</keyword>
<proteinExistence type="inferred from homology"/>
<keyword evidence="8" id="KW-0648">Protein biosynthesis</keyword>
<comment type="subcellular location">
    <subcellularLocation>
        <location evidence="1">Mitochondrion matrix</location>
    </subcellularLocation>
</comment>
<organism evidence="18 19">
    <name type="scientific">Trichinella spiralis</name>
    <name type="common">Trichina worm</name>
    <dbReference type="NCBI Taxonomy" id="6334"/>
    <lineage>
        <taxon>Eukaryota</taxon>
        <taxon>Metazoa</taxon>
        <taxon>Ecdysozoa</taxon>
        <taxon>Nematoda</taxon>
        <taxon>Enoplea</taxon>
        <taxon>Dorylaimia</taxon>
        <taxon>Trichinellida</taxon>
        <taxon>Trichinellidae</taxon>
        <taxon>Trichinella</taxon>
    </lineage>
</organism>
<dbReference type="InterPro" id="IPR004530">
    <property type="entry name" value="Phe-tRNA-synth_IIc_mito"/>
</dbReference>
<dbReference type="SMART" id="SM00896">
    <property type="entry name" value="FDX-ACB"/>
    <property type="match status" value="1"/>
</dbReference>
<dbReference type="EMBL" id="JBEUSY010000431">
    <property type="protein sequence ID" value="KAL1233718.1"/>
    <property type="molecule type" value="Genomic_DNA"/>
</dbReference>
<evidence type="ECO:0000256" key="1">
    <source>
        <dbReference type="ARBA" id="ARBA00004305"/>
    </source>
</evidence>
<evidence type="ECO:0000256" key="10">
    <source>
        <dbReference type="ARBA" id="ARBA00023128"/>
    </source>
</evidence>
<dbReference type="InterPro" id="IPR002319">
    <property type="entry name" value="Phenylalanyl-tRNA_Synthase"/>
</dbReference>